<keyword evidence="2" id="KW-0645">Protease</keyword>
<dbReference type="Pfam" id="PF00877">
    <property type="entry name" value="NLPC_P60"/>
    <property type="match status" value="1"/>
</dbReference>
<evidence type="ECO:0000256" key="3">
    <source>
        <dbReference type="ARBA" id="ARBA00022729"/>
    </source>
</evidence>
<keyword evidence="6" id="KW-0788">Thiol protease</keyword>
<dbReference type="RefSeq" id="WP_067332426.1">
    <property type="nucleotide sequence ID" value="NZ_LNKT01000071.1"/>
</dbReference>
<dbReference type="AlphaFoldDB" id="A0A151CDM2"/>
<dbReference type="EMBL" id="LNKT01000071">
    <property type="protein sequence ID" value="KYJ85620.1"/>
    <property type="molecule type" value="Genomic_DNA"/>
</dbReference>
<keyword evidence="4" id="KW-0677">Repeat</keyword>
<dbReference type="PROSITE" id="PS51782">
    <property type="entry name" value="LYSM"/>
    <property type="match status" value="1"/>
</dbReference>
<gene>
    <name evidence="10" type="ORF">AS592_00890</name>
</gene>
<dbReference type="PANTHER" id="PTHR47053">
    <property type="entry name" value="MUREIN DD-ENDOPEPTIDASE MEPH-RELATED"/>
    <property type="match status" value="1"/>
</dbReference>
<keyword evidence="5" id="KW-0378">Hydrolase</keyword>
<dbReference type="SUPFAM" id="SSF54001">
    <property type="entry name" value="Cysteine proteinases"/>
    <property type="match status" value="1"/>
</dbReference>
<evidence type="ECO:0000313" key="11">
    <source>
        <dbReference type="Proteomes" id="UP000075359"/>
    </source>
</evidence>
<evidence type="ECO:0000259" key="8">
    <source>
        <dbReference type="PROSITE" id="PS51782"/>
    </source>
</evidence>
<evidence type="ECO:0000256" key="6">
    <source>
        <dbReference type="ARBA" id="ARBA00022807"/>
    </source>
</evidence>
<evidence type="ECO:0000259" key="9">
    <source>
        <dbReference type="PROSITE" id="PS51935"/>
    </source>
</evidence>
<dbReference type="GO" id="GO:0006508">
    <property type="term" value="P:proteolysis"/>
    <property type="evidence" value="ECO:0007669"/>
    <property type="project" value="UniProtKB-KW"/>
</dbReference>
<dbReference type="Proteomes" id="UP000075359">
    <property type="component" value="Unassembled WGS sequence"/>
</dbReference>
<evidence type="ECO:0000313" key="10">
    <source>
        <dbReference type="EMBL" id="KYJ85620.1"/>
    </source>
</evidence>
<dbReference type="PANTHER" id="PTHR47053:SF1">
    <property type="entry name" value="MUREIN DD-ENDOPEPTIDASE MEPH-RELATED"/>
    <property type="match status" value="1"/>
</dbReference>
<feature type="region of interest" description="Disordered" evidence="7">
    <location>
        <begin position="65"/>
        <end position="93"/>
    </location>
</feature>
<evidence type="ECO:0000256" key="5">
    <source>
        <dbReference type="ARBA" id="ARBA00022801"/>
    </source>
</evidence>
<comment type="caution">
    <text evidence="10">The sequence shown here is derived from an EMBL/GenBank/DDBJ whole genome shotgun (WGS) entry which is preliminary data.</text>
</comment>
<accession>A0A151CDM2</accession>
<feature type="compositionally biased region" description="Basic residues" evidence="7">
    <location>
        <begin position="66"/>
        <end position="89"/>
    </location>
</feature>
<reference evidence="10 11" key="1">
    <citation type="submission" date="2015-11" db="EMBL/GenBank/DDBJ databases">
        <title>Draft genome of Sulfurovum riftiae 1812E, a member of the Epsilonproteobacteria isolated from the tube of the deep-sea hydrothermal vent tubewom Riftia pachyptila.</title>
        <authorList>
            <person name="Vetriani C."/>
            <person name="Giovannelli D."/>
        </authorList>
    </citation>
    <scope>NUCLEOTIDE SEQUENCE [LARGE SCALE GENOMIC DNA]</scope>
    <source>
        <strain evidence="10 11">1812E</strain>
    </source>
</reference>
<dbReference type="InterPro" id="IPR036779">
    <property type="entry name" value="LysM_dom_sf"/>
</dbReference>
<dbReference type="GO" id="GO:0008234">
    <property type="term" value="F:cysteine-type peptidase activity"/>
    <property type="evidence" value="ECO:0007669"/>
    <property type="project" value="UniProtKB-KW"/>
</dbReference>
<protein>
    <submittedName>
        <fullName evidence="10">Uncharacterized protein</fullName>
    </submittedName>
</protein>
<keyword evidence="11" id="KW-1185">Reference proteome</keyword>
<dbReference type="STRING" id="1630136.AS592_00890"/>
<feature type="domain" description="LysM" evidence="8">
    <location>
        <begin position="16"/>
        <end position="60"/>
    </location>
</feature>
<dbReference type="InterPro" id="IPR018392">
    <property type="entry name" value="LysM"/>
</dbReference>
<evidence type="ECO:0000256" key="7">
    <source>
        <dbReference type="SAM" id="MobiDB-lite"/>
    </source>
</evidence>
<evidence type="ECO:0000256" key="4">
    <source>
        <dbReference type="ARBA" id="ARBA00022737"/>
    </source>
</evidence>
<dbReference type="Gene3D" id="3.90.1720.10">
    <property type="entry name" value="endopeptidase domain like (from Nostoc punctiforme)"/>
    <property type="match status" value="1"/>
</dbReference>
<sequence length="258" mass="28844">MFTLGTASLHAAGKTTKHTIKKGDTLYSIAHKNHTTIEKLRKINHLGKGETLKIGKVLKVPTTSTAKKKSTKLAKKSKKHSIKTNKSTKRHTEQKLAKALKGIKSKELTKVKKSNKFALSDFVFNKKSSSSVKGKKLIALAKKKLGKRYVWGATGQRNTFDCSGLTSYVCKKNGIKIPRRAIEQSKYGKYVKRSDLKPGDLIFFDTSKRRKGYVNHVGIYIGNNKFIHASSAKKKVVITSLNKNFYSQRYKGARRVGS</sequence>
<dbReference type="CDD" id="cd00118">
    <property type="entry name" value="LysM"/>
    <property type="match status" value="1"/>
</dbReference>
<proteinExistence type="inferred from homology"/>
<dbReference type="Pfam" id="PF01476">
    <property type="entry name" value="LysM"/>
    <property type="match status" value="1"/>
</dbReference>
<name>A0A151CDM2_9BACT</name>
<dbReference type="InterPro" id="IPR038765">
    <property type="entry name" value="Papain-like_cys_pep_sf"/>
</dbReference>
<dbReference type="InterPro" id="IPR051202">
    <property type="entry name" value="Peptidase_C40"/>
</dbReference>
<feature type="domain" description="NlpC/P60" evidence="9">
    <location>
        <begin position="131"/>
        <end position="257"/>
    </location>
</feature>
<dbReference type="InterPro" id="IPR000064">
    <property type="entry name" value="NLP_P60_dom"/>
</dbReference>
<evidence type="ECO:0000256" key="2">
    <source>
        <dbReference type="ARBA" id="ARBA00022670"/>
    </source>
</evidence>
<comment type="similarity">
    <text evidence="1">Belongs to the peptidase C40 family.</text>
</comment>
<keyword evidence="3" id="KW-0732">Signal</keyword>
<dbReference type="PROSITE" id="PS51935">
    <property type="entry name" value="NLPC_P60"/>
    <property type="match status" value="1"/>
</dbReference>
<dbReference type="SMART" id="SM00257">
    <property type="entry name" value="LysM"/>
    <property type="match status" value="1"/>
</dbReference>
<evidence type="ECO:0000256" key="1">
    <source>
        <dbReference type="ARBA" id="ARBA00007074"/>
    </source>
</evidence>
<dbReference type="SUPFAM" id="SSF54106">
    <property type="entry name" value="LysM domain"/>
    <property type="match status" value="1"/>
</dbReference>
<dbReference type="Gene3D" id="3.10.350.10">
    <property type="entry name" value="LysM domain"/>
    <property type="match status" value="1"/>
</dbReference>
<organism evidence="10 11">
    <name type="scientific">Sulfurovum riftiae</name>
    <dbReference type="NCBI Taxonomy" id="1630136"/>
    <lineage>
        <taxon>Bacteria</taxon>
        <taxon>Pseudomonadati</taxon>
        <taxon>Campylobacterota</taxon>
        <taxon>Epsilonproteobacteria</taxon>
        <taxon>Campylobacterales</taxon>
        <taxon>Sulfurovaceae</taxon>
        <taxon>Sulfurovum</taxon>
    </lineage>
</organism>